<sequence length="20" mass="2312">MIALVKYLVFLMIALISILF</sequence>
<proteinExistence type="predicted"/>
<evidence type="ECO:0000313" key="1">
    <source>
        <dbReference type="EMBL" id="EAR14849.1"/>
    </source>
</evidence>
<dbReference type="AlphaFoldDB" id="A4CMF7"/>
<keyword evidence="2" id="KW-1185">Reference proteome</keyword>
<dbReference type="HOGENOM" id="CLU_3428330_0_0_10"/>
<gene>
    <name evidence="1" type="ordered locus">RB2501_11002</name>
</gene>
<evidence type="ECO:0000313" key="2">
    <source>
        <dbReference type="Proteomes" id="UP000009049"/>
    </source>
</evidence>
<name>A4CMF7_ROBBH</name>
<accession>A4CMF7</accession>
<dbReference type="Proteomes" id="UP000009049">
    <property type="component" value="Chromosome"/>
</dbReference>
<dbReference type="EMBL" id="CP001712">
    <property type="protein sequence ID" value="EAR14849.1"/>
    <property type="molecule type" value="Genomic_DNA"/>
</dbReference>
<organism evidence="1 2">
    <name type="scientific">Robiginitalea biformata (strain ATCC BAA-864 / DSM 15991 / KCTC 12146 / HTCC2501)</name>
    <dbReference type="NCBI Taxonomy" id="313596"/>
    <lineage>
        <taxon>Bacteria</taxon>
        <taxon>Pseudomonadati</taxon>
        <taxon>Bacteroidota</taxon>
        <taxon>Flavobacteriia</taxon>
        <taxon>Flavobacteriales</taxon>
        <taxon>Flavobacteriaceae</taxon>
        <taxon>Robiginitalea</taxon>
    </lineage>
</organism>
<dbReference type="KEGG" id="rbi:RB2501_11002"/>
<protein>
    <submittedName>
        <fullName evidence="1">Uncharacterized protein</fullName>
    </submittedName>
</protein>
<reference evidence="1 2" key="1">
    <citation type="journal article" date="2009" name="J. Bacteriol.">
        <title>Complete genome sequence of Robiginitalea biformata HTCC2501.</title>
        <authorList>
            <person name="Oh H.M."/>
            <person name="Giovannoni S.J."/>
            <person name="Lee K."/>
            <person name="Ferriera S."/>
            <person name="Johnson J."/>
            <person name="Cho J.C."/>
        </authorList>
    </citation>
    <scope>NUCLEOTIDE SEQUENCE [LARGE SCALE GENOMIC DNA]</scope>
    <source>
        <strain evidence="2">ATCC BAA-864 / HTCC2501 / KCTC 12146</strain>
    </source>
</reference>